<dbReference type="InterPro" id="IPR011049">
    <property type="entry name" value="Serralysin-like_metalloprot_C"/>
</dbReference>
<protein>
    <recommendedName>
        <fullName evidence="3">Hemolysin-type calcium-binding repeat-containing protein</fullName>
    </recommendedName>
</protein>
<dbReference type="Proteomes" id="UP000199071">
    <property type="component" value="Unassembled WGS sequence"/>
</dbReference>
<dbReference type="SUPFAM" id="SSF51120">
    <property type="entry name" value="beta-Roll"/>
    <property type="match status" value="3"/>
</dbReference>
<dbReference type="PRINTS" id="PR00313">
    <property type="entry name" value="CABNDNGRPT"/>
</dbReference>
<evidence type="ECO:0008006" key="3">
    <source>
        <dbReference type="Google" id="ProtNLM"/>
    </source>
</evidence>
<dbReference type="Gene3D" id="2.150.10.10">
    <property type="entry name" value="Serralysin-like metalloprotease, C-terminal"/>
    <property type="match status" value="2"/>
</dbReference>
<dbReference type="EMBL" id="FMXQ01000002">
    <property type="protein sequence ID" value="SDB16214.1"/>
    <property type="molecule type" value="Genomic_DNA"/>
</dbReference>
<evidence type="ECO:0000313" key="1">
    <source>
        <dbReference type="EMBL" id="SDB16214.1"/>
    </source>
</evidence>
<dbReference type="InterPro" id="IPR001343">
    <property type="entry name" value="Hemolysn_Ca-bd"/>
</dbReference>
<name>A0A1G6B6D9_9HYPH</name>
<gene>
    <name evidence="1" type="ORF">SAMN02982931_01285</name>
</gene>
<reference evidence="1 2" key="1">
    <citation type="submission" date="2016-10" db="EMBL/GenBank/DDBJ databases">
        <authorList>
            <person name="de Groot N.N."/>
        </authorList>
    </citation>
    <scope>NUCLEOTIDE SEQUENCE [LARGE SCALE GENOMIC DNA]</scope>
    <source>
        <strain evidence="1 2">ATCC 35022</strain>
    </source>
</reference>
<dbReference type="OrthoDB" id="223957at2"/>
<dbReference type="Pfam" id="PF00353">
    <property type="entry name" value="HemolysinCabind"/>
    <property type="match status" value="3"/>
</dbReference>
<accession>A0A1G6B6D9</accession>
<dbReference type="GO" id="GO:0005509">
    <property type="term" value="F:calcium ion binding"/>
    <property type="evidence" value="ECO:0007669"/>
    <property type="project" value="InterPro"/>
</dbReference>
<proteinExistence type="predicted"/>
<keyword evidence="2" id="KW-1185">Reference proteome</keyword>
<dbReference type="RefSeq" id="WP_090875554.1">
    <property type="nucleotide sequence ID" value="NZ_FMXQ01000002.1"/>
</dbReference>
<organism evidence="1 2">
    <name type="scientific">Bauldia litoralis</name>
    <dbReference type="NCBI Taxonomy" id="665467"/>
    <lineage>
        <taxon>Bacteria</taxon>
        <taxon>Pseudomonadati</taxon>
        <taxon>Pseudomonadota</taxon>
        <taxon>Alphaproteobacteria</taxon>
        <taxon>Hyphomicrobiales</taxon>
        <taxon>Kaistiaceae</taxon>
        <taxon>Bauldia</taxon>
    </lineage>
</organism>
<evidence type="ECO:0000313" key="2">
    <source>
        <dbReference type="Proteomes" id="UP000199071"/>
    </source>
</evidence>
<dbReference type="STRING" id="665467.SAMN02982931_01285"/>
<sequence length="667" mass="68457">MVTTPTVWKGREQVNQTGTGSQSDVAIIDIGLGRYVAVWTEAAGGPIANDTSFAGSDLVGQIFDAEGNTIGSEFLVNRLRNADNEQDVALAPRVGGGFAAVYEDTDASGTGIVIEFFDVYGSPISNLDIQLDPGTDTLANPSIAMAANGDYLITYERSNNAGDTDIVGKTLSADLVTLGDEFVIFDQDDDATNPEVAALSDGNFVVVFEDEFVDSTTDIDAKMAIVSSAGTVVTTQTVSGGVALEDDPHVAALSGGGFVVVWNDPGSGVVRGQRFDANGTKVGSEFTENFSVEDNPVVAGLSDGRFIVGFEDVDNAPTDVDIHATIFDPRTSPINGDGNANVITSRKDGATVNGLGGSDTLLGQAQADILNGGTGADLMLGRGGDDTYFVDNAGDMVSESAGQGTDTVVSSISYLLGDNVENLGLSGTANISGTGNGLANILVGNSGNNALFGGDGADGLDGGAGADDMRGGTGDDTYFVDNAGDGVTEFAGQGTDTVASSVTFTLGANVENLVLTGSAKINGTGNNLANILVGNAGKNTLNGGGAADTISGGLGKDKLLGKGGKDMFVFADALGPANADKLKDFKHKKDKIVLDQDIFAAVGTKVGKKEFVEGKKAGDKNDHIIRDGKKVFYDGDGKGGAKQVLFAKIDKKVDLDHKDFMVDDFVI</sequence>
<dbReference type="AlphaFoldDB" id="A0A1G6B6D9"/>